<keyword evidence="1" id="KW-0175">Coiled coil</keyword>
<dbReference type="EMBL" id="JAPFFF010000004">
    <property type="protein sequence ID" value="KAK8892439.1"/>
    <property type="molecule type" value="Genomic_DNA"/>
</dbReference>
<evidence type="ECO:0000256" key="1">
    <source>
        <dbReference type="SAM" id="Coils"/>
    </source>
</evidence>
<organism evidence="2 3">
    <name type="scientific">Tritrichomonas musculus</name>
    <dbReference type="NCBI Taxonomy" id="1915356"/>
    <lineage>
        <taxon>Eukaryota</taxon>
        <taxon>Metamonada</taxon>
        <taxon>Parabasalia</taxon>
        <taxon>Tritrichomonadida</taxon>
        <taxon>Tritrichomonadidae</taxon>
        <taxon>Tritrichomonas</taxon>
    </lineage>
</organism>
<proteinExistence type="predicted"/>
<name>A0ABR2KMT7_9EUKA</name>
<evidence type="ECO:0000313" key="2">
    <source>
        <dbReference type="EMBL" id="KAK8892439.1"/>
    </source>
</evidence>
<dbReference type="Proteomes" id="UP001470230">
    <property type="component" value="Unassembled WGS sequence"/>
</dbReference>
<accession>A0ABR2KMT7</accession>
<feature type="coiled-coil region" evidence="1">
    <location>
        <begin position="80"/>
        <end position="107"/>
    </location>
</feature>
<sequence>MNSRNHVRKSLCPTFKPRNDLYSRDKGNQLSELSDASDAEWENLQSKLHQPNINVQDDYAFEDQYDPFDPLNNIENLPVCANMELQIEAKQKEIDRVQQIALDLQDRFVWDLSLAIKKELFRKNMKDHHKREVIANCGISEIVGRNQNDPKSPEEWKEWITSQFPCTERI</sequence>
<comment type="caution">
    <text evidence="2">The sequence shown here is derived from an EMBL/GenBank/DDBJ whole genome shotgun (WGS) entry which is preliminary data.</text>
</comment>
<reference evidence="2 3" key="1">
    <citation type="submission" date="2024-04" db="EMBL/GenBank/DDBJ databases">
        <title>Tritrichomonas musculus Genome.</title>
        <authorList>
            <person name="Alves-Ferreira E."/>
            <person name="Grigg M."/>
            <person name="Lorenzi H."/>
            <person name="Galac M."/>
        </authorList>
    </citation>
    <scope>NUCLEOTIDE SEQUENCE [LARGE SCALE GENOMIC DNA]</scope>
    <source>
        <strain evidence="2 3">EAF2021</strain>
    </source>
</reference>
<protein>
    <submittedName>
        <fullName evidence="2">Uncharacterized protein</fullName>
    </submittedName>
</protein>
<keyword evidence="3" id="KW-1185">Reference proteome</keyword>
<evidence type="ECO:0000313" key="3">
    <source>
        <dbReference type="Proteomes" id="UP001470230"/>
    </source>
</evidence>
<gene>
    <name evidence="2" type="ORF">M9Y10_029667</name>
</gene>